<dbReference type="EMBL" id="JACOOK010000005">
    <property type="protein sequence ID" value="MBC5617390.1"/>
    <property type="molecule type" value="Genomic_DNA"/>
</dbReference>
<reference evidence="2 3" key="1">
    <citation type="submission" date="2020-08" db="EMBL/GenBank/DDBJ databases">
        <title>Genome public.</title>
        <authorList>
            <person name="Liu C."/>
            <person name="Sun Q."/>
        </authorList>
    </citation>
    <scope>NUCLEOTIDE SEQUENCE [LARGE SCALE GENOMIC DNA]</scope>
    <source>
        <strain evidence="2 3">New-7</strain>
    </source>
</reference>
<evidence type="ECO:0000313" key="2">
    <source>
        <dbReference type="EMBL" id="MBC5617390.1"/>
    </source>
</evidence>
<dbReference type="CDD" id="cd12797">
    <property type="entry name" value="M23_peptidase"/>
    <property type="match status" value="1"/>
</dbReference>
<dbReference type="InterPro" id="IPR016047">
    <property type="entry name" value="M23ase_b-sheet_dom"/>
</dbReference>
<dbReference type="InterPro" id="IPR011055">
    <property type="entry name" value="Dup_hybrid_motif"/>
</dbReference>
<dbReference type="InterPro" id="IPR018392">
    <property type="entry name" value="LysM"/>
</dbReference>
<protein>
    <submittedName>
        <fullName evidence="2">Peptidoglycan DD-metalloendopeptidase family protein</fullName>
    </submittedName>
</protein>
<proteinExistence type="predicted"/>
<dbReference type="PANTHER" id="PTHR21666">
    <property type="entry name" value="PEPTIDASE-RELATED"/>
    <property type="match status" value="1"/>
</dbReference>
<evidence type="ECO:0000259" key="1">
    <source>
        <dbReference type="PROSITE" id="PS51782"/>
    </source>
</evidence>
<dbReference type="InterPro" id="IPR050570">
    <property type="entry name" value="Cell_wall_metabolism_enzyme"/>
</dbReference>
<dbReference type="PANTHER" id="PTHR21666:SF270">
    <property type="entry name" value="MUREIN HYDROLASE ACTIVATOR ENVC"/>
    <property type="match status" value="1"/>
</dbReference>
<gene>
    <name evidence="2" type="ORF">H8S08_10240</name>
</gene>
<dbReference type="RefSeq" id="WP_101573410.1">
    <property type="nucleotide sequence ID" value="NZ_JACOOK010000005.1"/>
</dbReference>
<name>A0ABR7CP17_9BACT</name>
<organism evidence="2 3">
    <name type="scientific">Alistipes hominis</name>
    <dbReference type="NCBI Taxonomy" id="2763015"/>
    <lineage>
        <taxon>Bacteria</taxon>
        <taxon>Pseudomonadati</taxon>
        <taxon>Bacteroidota</taxon>
        <taxon>Bacteroidia</taxon>
        <taxon>Bacteroidales</taxon>
        <taxon>Rikenellaceae</taxon>
        <taxon>Alistipes</taxon>
    </lineage>
</organism>
<feature type="domain" description="LysM" evidence="1">
    <location>
        <begin position="311"/>
        <end position="355"/>
    </location>
</feature>
<dbReference type="CDD" id="cd00118">
    <property type="entry name" value="LysM"/>
    <property type="match status" value="1"/>
</dbReference>
<dbReference type="SMART" id="SM00257">
    <property type="entry name" value="LysM"/>
    <property type="match status" value="1"/>
</dbReference>
<dbReference type="Pfam" id="PF01476">
    <property type="entry name" value="LysM"/>
    <property type="match status" value="1"/>
</dbReference>
<sequence length="356" mass="40249">MNFRYLITVSLLFVLTATTLHGQSRRRRPVVPATLHIEDLPQQPLDTLATDDPETRIIIFSNNTWRYYRPALKVRDSLPVYMQHWDTSQVFAYKSIAYEDLPSVVDLNLVKDLSGFKAPVVGSVLSKYGPRGRRNHNGVDIPLKIGEPIYAAFDGKIRYAKYNTGGFGNLVIVRHENGLETWHAHLSKLNVKVNDYVKCGQVIGFCGSTGRSRGPHLHFEMRYCDQTFDPEFIVDFQTGQLKYQTFALEKQFFNIHSRASEILEEDDDDFPLLASAEGDTASGDILERIAAAQKKEEQQTKTATVSSSNAVYHTIKQGDILGRLALKYGVSVSQICRLNNITPKTVLKLGRRLRIK</sequence>
<dbReference type="Proteomes" id="UP000636891">
    <property type="component" value="Unassembled WGS sequence"/>
</dbReference>
<comment type="caution">
    <text evidence="2">The sequence shown here is derived from an EMBL/GenBank/DDBJ whole genome shotgun (WGS) entry which is preliminary data.</text>
</comment>
<accession>A0ABR7CP17</accession>
<dbReference type="SUPFAM" id="SSF51261">
    <property type="entry name" value="Duplicated hybrid motif"/>
    <property type="match status" value="1"/>
</dbReference>
<dbReference type="InterPro" id="IPR036779">
    <property type="entry name" value="LysM_dom_sf"/>
</dbReference>
<dbReference type="Pfam" id="PF01551">
    <property type="entry name" value="Peptidase_M23"/>
    <property type="match status" value="1"/>
</dbReference>
<dbReference type="SUPFAM" id="SSF54106">
    <property type="entry name" value="LysM domain"/>
    <property type="match status" value="1"/>
</dbReference>
<dbReference type="Gene3D" id="3.10.350.10">
    <property type="entry name" value="LysM domain"/>
    <property type="match status" value="1"/>
</dbReference>
<evidence type="ECO:0000313" key="3">
    <source>
        <dbReference type="Proteomes" id="UP000636891"/>
    </source>
</evidence>
<dbReference type="Gene3D" id="2.70.70.10">
    <property type="entry name" value="Glucose Permease (Domain IIA)"/>
    <property type="match status" value="1"/>
</dbReference>
<keyword evidence="3" id="KW-1185">Reference proteome</keyword>
<dbReference type="PROSITE" id="PS51782">
    <property type="entry name" value="LYSM"/>
    <property type="match status" value="1"/>
</dbReference>